<name>A0A1U6IDF4_9SPHN</name>
<dbReference type="EMBL" id="FVZE01000005">
    <property type="protein sequence ID" value="SLK06046.1"/>
    <property type="molecule type" value="Genomic_DNA"/>
</dbReference>
<evidence type="ECO:0000313" key="2">
    <source>
        <dbReference type="EMBL" id="SLK06046.1"/>
    </source>
</evidence>
<dbReference type="Proteomes" id="UP000190989">
    <property type="component" value="Unassembled WGS sequence"/>
</dbReference>
<organism evidence="2 3">
    <name type="scientific">Novosphingobium mathurense</name>
    <dbReference type="NCBI Taxonomy" id="428990"/>
    <lineage>
        <taxon>Bacteria</taxon>
        <taxon>Pseudomonadati</taxon>
        <taxon>Pseudomonadota</taxon>
        <taxon>Alphaproteobacteria</taxon>
        <taxon>Sphingomonadales</taxon>
        <taxon>Sphingomonadaceae</taxon>
        <taxon>Novosphingobium</taxon>
    </lineage>
</organism>
<sequence length="253" mass="27406">MQLQPHMTKSIGDQHMLCPAIPQDSDAERQVTKIERVGVTGDSLACPSFQHCRIAIRPPEGKAGVGVLGEIEAPVTRARRRSESKHGSADSGAEYVHEQAMPADRPFRHGGGQTRNRRLRGRAGRAGDRSTRLSSRVLAHPAFLPACARSSPCVLDGRIGLRAAIVVNRDYLKTRRDTVKNKGAPPRKSGDCSDRLAVEYGYRRKVFSCRQPSLVNISEALSSPCRILTALAILGKAARRPGSALQGAISSSR</sequence>
<accession>A0A1U6IDF4</accession>
<evidence type="ECO:0000256" key="1">
    <source>
        <dbReference type="SAM" id="MobiDB-lite"/>
    </source>
</evidence>
<evidence type="ECO:0000313" key="3">
    <source>
        <dbReference type="Proteomes" id="UP000190989"/>
    </source>
</evidence>
<feature type="region of interest" description="Disordered" evidence="1">
    <location>
        <begin position="76"/>
        <end position="132"/>
    </location>
</feature>
<keyword evidence="3" id="KW-1185">Reference proteome</keyword>
<gene>
    <name evidence="2" type="ORF">SAMN06295987_105293</name>
</gene>
<protein>
    <submittedName>
        <fullName evidence="2">Uncharacterized protein</fullName>
    </submittedName>
</protein>
<reference evidence="3" key="1">
    <citation type="submission" date="2017-02" db="EMBL/GenBank/DDBJ databases">
        <authorList>
            <person name="Varghese N."/>
            <person name="Submissions S."/>
        </authorList>
    </citation>
    <scope>NUCLEOTIDE SEQUENCE [LARGE SCALE GENOMIC DNA]</scope>
    <source>
        <strain evidence="3">SM117</strain>
    </source>
</reference>
<proteinExistence type="predicted"/>
<dbReference type="AlphaFoldDB" id="A0A1U6IDF4"/>